<keyword evidence="8" id="KW-1185">Reference proteome</keyword>
<dbReference type="Gene3D" id="3.40.50.12580">
    <property type="match status" value="1"/>
</dbReference>
<sequence>MRVVYNSFNGRYSDSPRAVHEALLEQAPDAEHCWLSDPEHAATFPATVATVEIYTPEAVRALESADLVVSNSHLEMDWAKRPGATYVQTWHGTPLKRIHADVLWGPPGLLEHLSEDVDRWDVLLSPNAYSTQVLRGAFRWEGEVLETGYPRNDVLRSPGADDIRRRVRRELGVEEGQTAVLYTPTWRDDAFWEGAVDADPLALDVDAATAELGPDVVLLVRLHYKLTGRMRPRTSPRVRDVSHHADVAELYLAADAMVTDYSSTMFDFAVTGKPLVLFAYDLERYRDELRGFYFDPTADPPGPVVTTSDALVEQLRDVERGHREHAAAYARFRERFCHLDDGHATERFVDRFLRS</sequence>
<dbReference type="Pfam" id="PF04464">
    <property type="entry name" value="Glyphos_transf"/>
    <property type="match status" value="1"/>
</dbReference>
<dbReference type="InterPro" id="IPR043148">
    <property type="entry name" value="TagF_C"/>
</dbReference>
<dbReference type="Proteomes" id="UP000800981">
    <property type="component" value="Unassembled WGS sequence"/>
</dbReference>
<organism evidence="7 8">
    <name type="scientific">Motilibacter deserti</name>
    <dbReference type="NCBI Taxonomy" id="2714956"/>
    <lineage>
        <taxon>Bacteria</taxon>
        <taxon>Bacillati</taxon>
        <taxon>Actinomycetota</taxon>
        <taxon>Actinomycetes</taxon>
        <taxon>Motilibacterales</taxon>
        <taxon>Motilibacteraceae</taxon>
        <taxon>Motilibacter</taxon>
    </lineage>
</organism>
<protein>
    <submittedName>
        <fullName evidence="7">CDP-glycerol glycerophosphotransferase family protein</fullName>
    </submittedName>
</protein>
<evidence type="ECO:0000256" key="1">
    <source>
        <dbReference type="ARBA" id="ARBA00004202"/>
    </source>
</evidence>
<proteinExistence type="inferred from homology"/>
<keyword evidence="4" id="KW-0808">Transferase</keyword>
<comment type="subcellular location">
    <subcellularLocation>
        <location evidence="1">Cell membrane</location>
        <topology evidence="1">Peripheral membrane protein</topology>
    </subcellularLocation>
</comment>
<evidence type="ECO:0000256" key="5">
    <source>
        <dbReference type="ARBA" id="ARBA00022944"/>
    </source>
</evidence>
<evidence type="ECO:0000256" key="6">
    <source>
        <dbReference type="ARBA" id="ARBA00023136"/>
    </source>
</evidence>
<evidence type="ECO:0000256" key="4">
    <source>
        <dbReference type="ARBA" id="ARBA00022679"/>
    </source>
</evidence>
<evidence type="ECO:0000256" key="2">
    <source>
        <dbReference type="ARBA" id="ARBA00010488"/>
    </source>
</evidence>
<dbReference type="SUPFAM" id="SSF53756">
    <property type="entry name" value="UDP-Glycosyltransferase/glycogen phosphorylase"/>
    <property type="match status" value="1"/>
</dbReference>
<keyword evidence="5" id="KW-0777">Teichoic acid biosynthesis</keyword>
<reference evidence="7 8" key="1">
    <citation type="submission" date="2020-03" db="EMBL/GenBank/DDBJ databases">
        <title>Two novel Motilibacter sp.</title>
        <authorList>
            <person name="Liu S."/>
        </authorList>
    </citation>
    <scope>NUCLEOTIDE SEQUENCE [LARGE SCALE GENOMIC DNA]</scope>
    <source>
        <strain evidence="7 8">E257</strain>
    </source>
</reference>
<evidence type="ECO:0000256" key="3">
    <source>
        <dbReference type="ARBA" id="ARBA00022475"/>
    </source>
</evidence>
<keyword evidence="6" id="KW-0472">Membrane</keyword>
<dbReference type="Gene3D" id="3.40.50.11820">
    <property type="match status" value="1"/>
</dbReference>
<dbReference type="InterPro" id="IPR051612">
    <property type="entry name" value="Teichoic_Acid_Biosynth"/>
</dbReference>
<dbReference type="InterPro" id="IPR007554">
    <property type="entry name" value="Glycerophosphate_synth"/>
</dbReference>
<dbReference type="EMBL" id="JAANNP010000004">
    <property type="protein sequence ID" value="NHC14094.1"/>
    <property type="molecule type" value="Genomic_DNA"/>
</dbReference>
<name>A0ABX0GWB6_9ACTN</name>
<gene>
    <name evidence="7" type="ORF">G9H71_09905</name>
</gene>
<dbReference type="InterPro" id="IPR043149">
    <property type="entry name" value="TagF_N"/>
</dbReference>
<evidence type="ECO:0000313" key="7">
    <source>
        <dbReference type="EMBL" id="NHC14094.1"/>
    </source>
</evidence>
<comment type="caution">
    <text evidence="7">The sequence shown here is derived from an EMBL/GenBank/DDBJ whole genome shotgun (WGS) entry which is preliminary data.</text>
</comment>
<comment type="similarity">
    <text evidence="2">Belongs to the CDP-glycerol glycerophosphotransferase family.</text>
</comment>
<dbReference type="PANTHER" id="PTHR37316">
    <property type="entry name" value="TEICHOIC ACID GLYCEROL-PHOSPHATE PRIMASE"/>
    <property type="match status" value="1"/>
</dbReference>
<accession>A0ABX0GWB6</accession>
<dbReference type="PANTHER" id="PTHR37316:SF3">
    <property type="entry name" value="TEICHOIC ACID GLYCEROL-PHOSPHATE TRANSFERASE"/>
    <property type="match status" value="1"/>
</dbReference>
<keyword evidence="3" id="KW-1003">Cell membrane</keyword>
<evidence type="ECO:0000313" key="8">
    <source>
        <dbReference type="Proteomes" id="UP000800981"/>
    </source>
</evidence>